<dbReference type="InterPro" id="IPR027396">
    <property type="entry name" value="DsrEFH-like"/>
</dbReference>
<dbReference type="SUPFAM" id="SSF75169">
    <property type="entry name" value="DsrEFH-like"/>
    <property type="match status" value="1"/>
</dbReference>
<gene>
    <name evidence="1" type="ORF">GALL_254020</name>
</gene>
<dbReference type="PROSITE" id="PS51257">
    <property type="entry name" value="PROKAR_LIPOPROTEIN"/>
    <property type="match status" value="1"/>
</dbReference>
<dbReference type="Gene3D" id="3.40.1260.10">
    <property type="entry name" value="DsrEFH-like"/>
    <property type="match status" value="1"/>
</dbReference>
<organism evidence="1">
    <name type="scientific">mine drainage metagenome</name>
    <dbReference type="NCBI Taxonomy" id="410659"/>
    <lineage>
        <taxon>unclassified sequences</taxon>
        <taxon>metagenomes</taxon>
        <taxon>ecological metagenomes</taxon>
    </lineage>
</organism>
<sequence>MKTSLLRRLALTAALVGACGAAHAAQRSMLGHFDFDHPAFIHELPFASRALVLQVSSDDPQTWQLALNNAQNVLQYFGDDKVRVVVVAFGPGLRMLLKDSPVAARIAAQDGEGIEFDACHNTMEGMARKLGHMPELVPAAVVVPAGVVRLMQLEKAGFAYLRP</sequence>
<dbReference type="PANTHER" id="PTHR37691:SF1">
    <property type="entry name" value="BLR3518 PROTEIN"/>
    <property type="match status" value="1"/>
</dbReference>
<dbReference type="EMBL" id="MLJW01000226">
    <property type="protein sequence ID" value="OIQ92664.1"/>
    <property type="molecule type" value="Genomic_DNA"/>
</dbReference>
<comment type="caution">
    <text evidence="1">The sequence shown here is derived from an EMBL/GenBank/DDBJ whole genome shotgun (WGS) entry which is preliminary data.</text>
</comment>
<evidence type="ECO:0000313" key="1">
    <source>
        <dbReference type="EMBL" id="OIQ92664.1"/>
    </source>
</evidence>
<accession>A0A1J5R9E3</accession>
<reference evidence="1" key="1">
    <citation type="submission" date="2016-10" db="EMBL/GenBank/DDBJ databases">
        <title>Sequence of Gallionella enrichment culture.</title>
        <authorList>
            <person name="Poehlein A."/>
            <person name="Muehling M."/>
            <person name="Daniel R."/>
        </authorList>
    </citation>
    <scope>NUCLEOTIDE SEQUENCE</scope>
</reference>
<dbReference type="AlphaFoldDB" id="A0A1J5R9E3"/>
<proteinExistence type="predicted"/>
<protein>
    <submittedName>
        <fullName evidence="1">DsrE/DsrF-like family protein</fullName>
    </submittedName>
</protein>
<dbReference type="PANTHER" id="PTHR37691">
    <property type="entry name" value="BLR3518 PROTEIN"/>
    <property type="match status" value="1"/>
</dbReference>
<name>A0A1J5R9E3_9ZZZZ</name>